<evidence type="ECO:0000313" key="3">
    <source>
        <dbReference type="Proteomes" id="UP000649739"/>
    </source>
</evidence>
<comment type="caution">
    <text evidence="2">The sequence shown here is derived from an EMBL/GenBank/DDBJ whole genome shotgun (WGS) entry which is preliminary data.</text>
</comment>
<dbReference type="AlphaFoldDB" id="A0A8J3B038"/>
<evidence type="ECO:0000313" key="2">
    <source>
        <dbReference type="EMBL" id="GGJ79277.1"/>
    </source>
</evidence>
<dbReference type="Pfam" id="PF00156">
    <property type="entry name" value="Pribosyltran"/>
    <property type="match status" value="1"/>
</dbReference>
<dbReference type="RefSeq" id="WP_189168471.1">
    <property type="nucleotide sequence ID" value="NZ_BMQB01000001.1"/>
</dbReference>
<protein>
    <submittedName>
        <fullName evidence="2">Phosphoribosyltransferase</fullName>
    </submittedName>
</protein>
<dbReference type="SUPFAM" id="SSF53271">
    <property type="entry name" value="PRTase-like"/>
    <property type="match status" value="1"/>
</dbReference>
<dbReference type="EMBL" id="BMQB01000001">
    <property type="protein sequence ID" value="GGJ79277.1"/>
    <property type="molecule type" value="Genomic_DNA"/>
</dbReference>
<evidence type="ECO:0000259" key="1">
    <source>
        <dbReference type="Pfam" id="PF00156"/>
    </source>
</evidence>
<keyword evidence="2" id="KW-0808">Transferase</keyword>
<reference evidence="2" key="1">
    <citation type="journal article" date="2014" name="Int. J. Syst. Evol. Microbiol.">
        <title>Complete genome sequence of Corynebacterium casei LMG S-19264T (=DSM 44701T), isolated from a smear-ripened cheese.</title>
        <authorList>
            <consortium name="US DOE Joint Genome Institute (JGI-PGF)"/>
            <person name="Walter F."/>
            <person name="Albersmeier A."/>
            <person name="Kalinowski J."/>
            <person name="Ruckert C."/>
        </authorList>
    </citation>
    <scope>NUCLEOTIDE SEQUENCE</scope>
    <source>
        <strain evidence="2">JCM 3090</strain>
    </source>
</reference>
<proteinExistence type="predicted"/>
<dbReference type="Gene3D" id="3.30.1310.20">
    <property type="entry name" value="PRTase-like"/>
    <property type="match status" value="1"/>
</dbReference>
<dbReference type="Proteomes" id="UP000649739">
    <property type="component" value="Unassembled WGS sequence"/>
</dbReference>
<accession>A0A8J3B038</accession>
<dbReference type="GO" id="GO:0016757">
    <property type="term" value="F:glycosyltransferase activity"/>
    <property type="evidence" value="ECO:0007669"/>
    <property type="project" value="UniProtKB-KW"/>
</dbReference>
<organism evidence="2 3">
    <name type="scientific">Pilimelia anulata</name>
    <dbReference type="NCBI Taxonomy" id="53371"/>
    <lineage>
        <taxon>Bacteria</taxon>
        <taxon>Bacillati</taxon>
        <taxon>Actinomycetota</taxon>
        <taxon>Actinomycetes</taxon>
        <taxon>Micromonosporales</taxon>
        <taxon>Micromonosporaceae</taxon>
        <taxon>Pilimelia</taxon>
    </lineage>
</organism>
<feature type="domain" description="Phosphoribosyltransferase" evidence="1">
    <location>
        <begin position="22"/>
        <end position="166"/>
    </location>
</feature>
<keyword evidence="3" id="KW-1185">Reference proteome</keyword>
<name>A0A8J3B038_9ACTN</name>
<dbReference type="InterPro" id="IPR000836">
    <property type="entry name" value="PRTase_dom"/>
</dbReference>
<keyword evidence="2" id="KW-0328">Glycosyltransferase</keyword>
<gene>
    <name evidence="2" type="ORF">GCM10010123_06540</name>
</gene>
<dbReference type="Gene3D" id="3.40.50.2020">
    <property type="match status" value="1"/>
</dbReference>
<dbReference type="InterPro" id="IPR029057">
    <property type="entry name" value="PRTase-like"/>
</dbReference>
<sequence length="219" mass="22472">MHRSPPPPFADRAAAGRALAAALAGTAVDLVLGLPRGGVVIAAAVAEALGADLDALLVRKIGAPGHAEWGIGALAEDDPPVFDADALDRLRLTPAALAPTVAAETAELHRRRLAYRGGRPAPRLLDRRVLVVDDGLATGVTARAALALARRRGAAWLGFAVPVSLAAGGGPAGDLVDGYRALREAPELSAVSAAYRDFRAVTDAEVTALLRDRVPADGR</sequence>
<reference evidence="2" key="2">
    <citation type="submission" date="2020-09" db="EMBL/GenBank/DDBJ databases">
        <authorList>
            <person name="Sun Q."/>
            <person name="Ohkuma M."/>
        </authorList>
    </citation>
    <scope>NUCLEOTIDE SEQUENCE</scope>
    <source>
        <strain evidence="2">JCM 3090</strain>
    </source>
</reference>